<feature type="compositionally biased region" description="Basic and acidic residues" evidence="3">
    <location>
        <begin position="220"/>
        <end position="239"/>
    </location>
</feature>
<sequence length="415" mass="46405">MEWLIDSPDHHRRLSEETERLLRFGRASRHGTAFGWLDDEGRPTPDVPDYLYVTCRMTHTYAMGDLLGSPGAAKLVDHGLASLRGTFRDRENGGWFTAMDGSAVHDARKWAYPHAFVVLAAASAAVAGRPGASELLAEATDLLEGRFWDDDAGMLVEEWDATFVTLSGYRGANANMHGVEAMLAAYGATGASWWLDRAERVCRRMVDEARHASWRLPEHYDSSWQPDPEHNRDHPDDPFKPYGTTPGHSFEWARLLVQLRAGLEQENRDVPTWLLEGARALTGRAVEDAWAVDGAPGFVYTVDWSGRPVIHQRLHWVLCEALGAAASLWAATGEERYARWYEDWWSYAERAFVDPVGSWHHELDRENRPAATIRPGKADLYHAAQATVLPRVPLAPSLAVALRRAASCRPGTMET</sequence>
<comment type="similarity">
    <text evidence="1">Belongs to the N-acylglucosamine 2-epimerase family.</text>
</comment>
<keyword evidence="5" id="KW-1185">Reference proteome</keyword>
<evidence type="ECO:0000313" key="5">
    <source>
        <dbReference type="Proteomes" id="UP001500622"/>
    </source>
</evidence>
<dbReference type="InterPro" id="IPR008928">
    <property type="entry name" value="6-hairpin_glycosidase_sf"/>
</dbReference>
<name>A0ABP8LIA0_9MICO</name>
<dbReference type="SUPFAM" id="SSF48208">
    <property type="entry name" value="Six-hairpin glycosidases"/>
    <property type="match status" value="1"/>
</dbReference>
<gene>
    <name evidence="4" type="ORF">GCM10023169_31480</name>
</gene>
<dbReference type="RefSeq" id="WP_345217214.1">
    <property type="nucleotide sequence ID" value="NZ_BAABGN010000012.1"/>
</dbReference>
<comment type="caution">
    <text evidence="4">The sequence shown here is derived from an EMBL/GenBank/DDBJ whole genome shotgun (WGS) entry which is preliminary data.</text>
</comment>
<dbReference type="Pfam" id="PF07221">
    <property type="entry name" value="GlcNAc_2-epim"/>
    <property type="match status" value="1"/>
</dbReference>
<dbReference type="Gene3D" id="1.50.10.10">
    <property type="match status" value="1"/>
</dbReference>
<dbReference type="Proteomes" id="UP001500622">
    <property type="component" value="Unassembled WGS sequence"/>
</dbReference>
<evidence type="ECO:0000256" key="2">
    <source>
        <dbReference type="ARBA" id="ARBA00023235"/>
    </source>
</evidence>
<dbReference type="InterPro" id="IPR012341">
    <property type="entry name" value="6hp_glycosidase-like_sf"/>
</dbReference>
<dbReference type="EMBL" id="BAABGN010000012">
    <property type="protein sequence ID" value="GAA4429308.1"/>
    <property type="molecule type" value="Genomic_DNA"/>
</dbReference>
<reference evidence="5" key="1">
    <citation type="journal article" date="2019" name="Int. J. Syst. Evol. Microbiol.">
        <title>The Global Catalogue of Microorganisms (GCM) 10K type strain sequencing project: providing services to taxonomists for standard genome sequencing and annotation.</title>
        <authorList>
            <consortium name="The Broad Institute Genomics Platform"/>
            <consortium name="The Broad Institute Genome Sequencing Center for Infectious Disease"/>
            <person name="Wu L."/>
            <person name="Ma J."/>
        </authorList>
    </citation>
    <scope>NUCLEOTIDE SEQUENCE [LARGE SCALE GENOMIC DNA]</scope>
    <source>
        <strain evidence="5">JCM 17810</strain>
    </source>
</reference>
<dbReference type="InterPro" id="IPR010819">
    <property type="entry name" value="AGE/CE"/>
</dbReference>
<evidence type="ECO:0008006" key="6">
    <source>
        <dbReference type="Google" id="ProtNLM"/>
    </source>
</evidence>
<accession>A0ABP8LIA0</accession>
<evidence type="ECO:0000256" key="3">
    <source>
        <dbReference type="SAM" id="MobiDB-lite"/>
    </source>
</evidence>
<feature type="region of interest" description="Disordered" evidence="3">
    <location>
        <begin position="220"/>
        <end position="241"/>
    </location>
</feature>
<evidence type="ECO:0000313" key="4">
    <source>
        <dbReference type="EMBL" id="GAA4429308.1"/>
    </source>
</evidence>
<keyword evidence="2" id="KW-0413">Isomerase</keyword>
<protein>
    <recommendedName>
        <fullName evidence="6">AGE family epimerase/isomerase</fullName>
    </recommendedName>
</protein>
<evidence type="ECO:0000256" key="1">
    <source>
        <dbReference type="ARBA" id="ARBA00008558"/>
    </source>
</evidence>
<dbReference type="PANTHER" id="PTHR15108">
    <property type="entry name" value="N-ACYLGLUCOSAMINE-2-EPIMERASE"/>
    <property type="match status" value="1"/>
</dbReference>
<proteinExistence type="inferred from homology"/>
<organism evidence="4 5">
    <name type="scientific">Georgenia halophila</name>
    <dbReference type="NCBI Taxonomy" id="620889"/>
    <lineage>
        <taxon>Bacteria</taxon>
        <taxon>Bacillati</taxon>
        <taxon>Actinomycetota</taxon>
        <taxon>Actinomycetes</taxon>
        <taxon>Micrococcales</taxon>
        <taxon>Bogoriellaceae</taxon>
        <taxon>Georgenia</taxon>
    </lineage>
</organism>